<keyword evidence="3" id="KW-1185">Reference proteome</keyword>
<dbReference type="Proteomes" id="UP000291758">
    <property type="component" value="Chromosome"/>
</dbReference>
<accession>A0A4P6ELG3</accession>
<feature type="compositionally biased region" description="Basic and acidic residues" evidence="1">
    <location>
        <begin position="155"/>
        <end position="181"/>
    </location>
</feature>
<dbReference type="OrthoDB" id="3291843at2"/>
<evidence type="ECO:0000313" key="2">
    <source>
        <dbReference type="EMBL" id="QAY62109.1"/>
    </source>
</evidence>
<dbReference type="KEGG" id="xyl:ET495_01100"/>
<evidence type="ECO:0000256" key="1">
    <source>
        <dbReference type="SAM" id="MobiDB-lite"/>
    </source>
</evidence>
<sequence length="192" mass="20978">MTQQKGELSPSALIDVLDELASLVEGAKPVFLSSDVRVDREALMGLVNELRHGLPSAVERSDDLLRQAQAELDDARRSGEEIVTAARQRALELVEQEQVVAQATSRAADIVAAAEREAVTLRTNADEYCDARLASFDADLDALKGQVRAGRAKLAERLGPDAGRPRWDHVPEPDWPDDRPGEPVVRPGRREG</sequence>
<organism evidence="2 3">
    <name type="scientific">Xylanimonas allomyrinae</name>
    <dbReference type="NCBI Taxonomy" id="2509459"/>
    <lineage>
        <taxon>Bacteria</taxon>
        <taxon>Bacillati</taxon>
        <taxon>Actinomycetota</taxon>
        <taxon>Actinomycetes</taxon>
        <taxon>Micrococcales</taxon>
        <taxon>Promicromonosporaceae</taxon>
        <taxon>Xylanimonas</taxon>
    </lineage>
</organism>
<name>A0A4P6ELG3_9MICO</name>
<proteinExistence type="predicted"/>
<dbReference type="EMBL" id="CP035495">
    <property type="protein sequence ID" value="QAY62109.1"/>
    <property type="molecule type" value="Genomic_DNA"/>
</dbReference>
<dbReference type="RefSeq" id="WP_129201929.1">
    <property type="nucleotide sequence ID" value="NZ_CP035495.1"/>
</dbReference>
<evidence type="ECO:0000313" key="3">
    <source>
        <dbReference type="Proteomes" id="UP000291758"/>
    </source>
</evidence>
<dbReference type="AlphaFoldDB" id="A0A4P6ELG3"/>
<feature type="region of interest" description="Disordered" evidence="1">
    <location>
        <begin position="155"/>
        <end position="192"/>
    </location>
</feature>
<reference evidence="2 3" key="1">
    <citation type="submission" date="2019-01" db="EMBL/GenBank/DDBJ databases">
        <title>Genome sequencing of strain 2JSPR-7.</title>
        <authorList>
            <person name="Heo J."/>
            <person name="Kim S.-J."/>
            <person name="Kim J.-S."/>
            <person name="Hong S.-B."/>
            <person name="Kwon S.-W."/>
        </authorList>
    </citation>
    <scope>NUCLEOTIDE SEQUENCE [LARGE SCALE GENOMIC DNA]</scope>
    <source>
        <strain evidence="2 3">2JSPR-7</strain>
    </source>
</reference>
<gene>
    <name evidence="2" type="ORF">ET495_01100</name>
</gene>
<protein>
    <recommendedName>
        <fullName evidence="4">ATPase</fullName>
    </recommendedName>
</protein>
<evidence type="ECO:0008006" key="4">
    <source>
        <dbReference type="Google" id="ProtNLM"/>
    </source>
</evidence>